<name>A4S8N9_OSTLU</name>
<evidence type="ECO:0000256" key="3">
    <source>
        <dbReference type="SAM" id="Coils"/>
    </source>
</evidence>
<dbReference type="RefSeq" id="XP_001421658.1">
    <property type="nucleotide sequence ID" value="XM_001421621.1"/>
</dbReference>
<dbReference type="Gene3D" id="2.120.10.80">
    <property type="entry name" value="Kelch-type beta propeller"/>
    <property type="match status" value="2"/>
</dbReference>
<evidence type="ECO:0000256" key="2">
    <source>
        <dbReference type="ARBA" id="ARBA00022737"/>
    </source>
</evidence>
<dbReference type="PANTHER" id="PTHR46093:SF3">
    <property type="entry name" value="ACYL-COA-BINDING DOMAIN-CONTAINING PROTEIN 4"/>
    <property type="match status" value="1"/>
</dbReference>
<dbReference type="KEGG" id="olu:OSTLU_27916"/>
<dbReference type="InterPro" id="IPR015915">
    <property type="entry name" value="Kelch-typ_b-propeller"/>
</dbReference>
<keyword evidence="2" id="KW-0677">Repeat</keyword>
<dbReference type="PANTHER" id="PTHR46093">
    <property type="entry name" value="ACYL-COA-BINDING DOMAIN-CONTAINING PROTEIN 5"/>
    <property type="match status" value="1"/>
</dbReference>
<accession>A4S8N9</accession>
<dbReference type="EMBL" id="CP000595">
    <property type="protein sequence ID" value="ABO99951.1"/>
    <property type="molecule type" value="Genomic_DNA"/>
</dbReference>
<feature type="region of interest" description="Disordered" evidence="4">
    <location>
        <begin position="440"/>
        <end position="478"/>
    </location>
</feature>
<dbReference type="Pfam" id="PF24681">
    <property type="entry name" value="Kelch_KLHDC2_KLHL20_DRC7"/>
    <property type="match status" value="1"/>
</dbReference>
<organism evidence="5 6">
    <name type="scientific">Ostreococcus lucimarinus (strain CCE9901)</name>
    <dbReference type="NCBI Taxonomy" id="436017"/>
    <lineage>
        <taxon>Eukaryota</taxon>
        <taxon>Viridiplantae</taxon>
        <taxon>Chlorophyta</taxon>
        <taxon>Mamiellophyceae</taxon>
        <taxon>Mamiellales</taxon>
        <taxon>Bathycoccaceae</taxon>
        <taxon>Ostreococcus</taxon>
    </lineage>
</organism>
<feature type="coiled-coil region" evidence="3">
    <location>
        <begin position="501"/>
        <end position="563"/>
    </location>
</feature>
<keyword evidence="6" id="KW-1185">Reference proteome</keyword>
<reference evidence="5 6" key="1">
    <citation type="journal article" date="2007" name="Proc. Natl. Acad. Sci. U.S.A.">
        <title>The tiny eukaryote Ostreococcus provides genomic insights into the paradox of plankton speciation.</title>
        <authorList>
            <person name="Palenik B."/>
            <person name="Grimwood J."/>
            <person name="Aerts A."/>
            <person name="Rouze P."/>
            <person name="Salamov A."/>
            <person name="Putnam N."/>
            <person name="Dupont C."/>
            <person name="Jorgensen R."/>
            <person name="Derelle E."/>
            <person name="Rombauts S."/>
            <person name="Zhou K."/>
            <person name="Otillar R."/>
            <person name="Merchant S.S."/>
            <person name="Podell S."/>
            <person name="Gaasterland T."/>
            <person name="Napoli C."/>
            <person name="Gendler K."/>
            <person name="Manuell A."/>
            <person name="Tai V."/>
            <person name="Vallon O."/>
            <person name="Piganeau G."/>
            <person name="Jancek S."/>
            <person name="Heijde M."/>
            <person name="Jabbari K."/>
            <person name="Bowler C."/>
            <person name="Lohr M."/>
            <person name="Robbens S."/>
            <person name="Werner G."/>
            <person name="Dubchak I."/>
            <person name="Pazour G.J."/>
            <person name="Ren Q."/>
            <person name="Paulsen I."/>
            <person name="Delwiche C."/>
            <person name="Schmutz J."/>
            <person name="Rokhsar D."/>
            <person name="Van de Peer Y."/>
            <person name="Moreau H."/>
            <person name="Grigoriev I.V."/>
        </authorList>
    </citation>
    <scope>NUCLEOTIDE SEQUENCE [LARGE SCALE GENOMIC DNA]</scope>
    <source>
        <strain evidence="5 6">CCE9901</strain>
    </source>
</reference>
<dbReference type="Pfam" id="PF01344">
    <property type="entry name" value="Kelch_1"/>
    <property type="match status" value="1"/>
</dbReference>
<dbReference type="STRING" id="436017.A4S8N9"/>
<keyword evidence="3" id="KW-0175">Coiled coil</keyword>
<dbReference type="Gramene" id="ABO99951">
    <property type="protein sequence ID" value="ABO99951"/>
    <property type="gene ID" value="OSTLU_27916"/>
</dbReference>
<evidence type="ECO:0000256" key="1">
    <source>
        <dbReference type="ARBA" id="ARBA00022441"/>
    </source>
</evidence>
<dbReference type="GeneID" id="5005799"/>
<dbReference type="OMA" id="RTCTWSM"/>
<protein>
    <recommendedName>
        <fullName evidence="7">ACB domain-containing protein</fullName>
    </recommendedName>
</protein>
<dbReference type="SUPFAM" id="SSF117281">
    <property type="entry name" value="Kelch motif"/>
    <property type="match status" value="2"/>
</dbReference>
<evidence type="ECO:0008006" key="7">
    <source>
        <dbReference type="Google" id="ProtNLM"/>
    </source>
</evidence>
<evidence type="ECO:0000313" key="6">
    <source>
        <dbReference type="Proteomes" id="UP000001568"/>
    </source>
</evidence>
<sequence>MLFALERRATRGALTTVREQTGASDAEALAEDAHLAEGDPRALRAMARAWEALDATPANEAMRLYVKVLDEEKPNWWDGAATEARRSNRGMHAKGGMEALPEAMRVERGRWEFLEYAGTKPTARFQHAATVAGAKMYVIGGSFRGRFMNDTHELDLTTSTWRRLKTKPGTSALPACAGHRAVTCRGVVFVVGGRFKGPETSAMSVYRMETKDDGLDEVEWVKIETGGDEAPCARRGASVTMVGEHKCIVFGGEDDERRFLNDAWILDMTSFVWRAVKAPGGHPPESRAEHTATMWGQDTLLVFGGTGRSTKCFSSLFALDLVQHKWIEVNPRGAARVEPRAGHAAVLIKDGRFWVLVGGGNNERGLSECSILDLEEMEWVDRNDAFLAPPIVGEGMTLCALSTRDGMEDAVVAFGGYNGACQNETQILRVPEDFPEHEALASDENRAPPVSTSVLRDDKSIERDDERDDEHASSPASALIDFASPDKPAATTFAFGTDASVQAYRKENVELRRALHRMRNDAQIVADAHAALRVRCEDLERGLSDERRRNEDLERKVAALAEQIRGGLGASGSFFSP</sequence>
<dbReference type="HOGENOM" id="CLU_034043_0_0_1"/>
<dbReference type="Proteomes" id="UP000001568">
    <property type="component" value="Chromosome 15"/>
</dbReference>
<dbReference type="eggNOG" id="KOG0379">
    <property type="taxonomic scope" value="Eukaryota"/>
</dbReference>
<gene>
    <name evidence="5" type="ORF">OSTLU_27916</name>
</gene>
<dbReference type="InterPro" id="IPR006652">
    <property type="entry name" value="Kelch_1"/>
</dbReference>
<dbReference type="AlphaFoldDB" id="A4S8N9"/>
<evidence type="ECO:0000256" key="4">
    <source>
        <dbReference type="SAM" id="MobiDB-lite"/>
    </source>
</evidence>
<proteinExistence type="predicted"/>
<dbReference type="OrthoDB" id="10251809at2759"/>
<evidence type="ECO:0000313" key="5">
    <source>
        <dbReference type="EMBL" id="ABO99951.1"/>
    </source>
</evidence>
<feature type="compositionally biased region" description="Basic and acidic residues" evidence="4">
    <location>
        <begin position="455"/>
        <end position="472"/>
    </location>
</feature>
<keyword evidence="1" id="KW-0880">Kelch repeat</keyword>